<keyword evidence="3" id="KW-0472">Membrane</keyword>
<feature type="region of interest" description="Disordered" evidence="4">
    <location>
        <begin position="424"/>
        <end position="500"/>
    </location>
</feature>
<name>A0A5C5GBA8_9RHOB</name>
<dbReference type="GO" id="GO:0016020">
    <property type="term" value="C:membrane"/>
    <property type="evidence" value="ECO:0007669"/>
    <property type="project" value="UniProtKB-SubCell"/>
</dbReference>
<dbReference type="Proteomes" id="UP000314011">
    <property type="component" value="Unassembled WGS sequence"/>
</dbReference>
<keyword evidence="5" id="KW-0808">Transferase</keyword>
<dbReference type="GO" id="GO:0005737">
    <property type="term" value="C:cytoplasm"/>
    <property type="evidence" value="ECO:0007669"/>
    <property type="project" value="TreeGrafter"/>
</dbReference>
<evidence type="ECO:0000256" key="2">
    <source>
        <dbReference type="ARBA" id="ARBA00022692"/>
    </source>
</evidence>
<dbReference type="InterPro" id="IPR029044">
    <property type="entry name" value="Nucleotide-diphossugar_trans"/>
</dbReference>
<dbReference type="EMBL" id="VFFF01000001">
    <property type="protein sequence ID" value="TNY31928.1"/>
    <property type="molecule type" value="Genomic_DNA"/>
</dbReference>
<comment type="caution">
    <text evidence="5">The sequence shown here is derived from an EMBL/GenBank/DDBJ whole genome shotgun (WGS) entry which is preliminary data.</text>
</comment>
<comment type="subcellular location">
    <subcellularLocation>
        <location evidence="1">Membrane</location>
        <topology evidence="1">Single-pass membrane protein</topology>
    </subcellularLocation>
</comment>
<sequence>MSPKHTYTIMSMMKDEGHSLVEWVAYHKHIGFDNIVVYTNNCSDGTDRMLMRLEELGWVQHFRNDVPEGKKPQPNALNLGQANPEVTDSEWVLVMDADEFVSIKCGKGHIHDLVERFPEGTDAIAMTWRFHGSSEVTHWNPGMVIENYTNAAPDRFRKGWGVKSMFRPKADIKFGIHRPTNKKGKIDKLGDEADVLRNWINGSGKPMPEEFQNRGWRSTGKTIGYKLVEMNHYAVKSYEAYLLRRVRGNVNNKPDKYNAGYFAIFDRNEQESRNALRHLKGVKKKMAEILSDSVMRGLQDEAQAFHEARVEMLRQSGEYEEWLAQLKEASAVAITELDEVLFTQHLPKAWQEQIKRMQAAGVPDKAIAKMVAKSVGVKKGDADTPDIQQAREEGVDVPEDALPDEIEELIAKARAARQALAEAAGAEGAKDAPADMAAPEPTAPVATDPEATPPAEPLPDLPRTADPAAEAEARKDGSAASAPLPLQKSLPADAGTETES</sequence>
<dbReference type="RefSeq" id="WP_140192609.1">
    <property type="nucleotide sequence ID" value="NZ_CP065915.1"/>
</dbReference>
<dbReference type="SUPFAM" id="SSF53448">
    <property type="entry name" value="Nucleotide-diphospho-sugar transferases"/>
    <property type="match status" value="1"/>
</dbReference>
<dbReference type="PANTHER" id="PTHR21461">
    <property type="entry name" value="GLYCOSYLTRANSFERASE FAMILY 92 PROTEIN"/>
    <property type="match status" value="1"/>
</dbReference>
<keyword evidence="6" id="KW-1185">Reference proteome</keyword>
<keyword evidence="3" id="KW-1133">Transmembrane helix</keyword>
<dbReference type="PANTHER" id="PTHR21461:SF69">
    <property type="entry name" value="GLYCOSYLTRANSFERASE FAMILY 92 PROTEIN"/>
    <property type="match status" value="1"/>
</dbReference>
<evidence type="ECO:0000313" key="5">
    <source>
        <dbReference type="EMBL" id="TNY31928.1"/>
    </source>
</evidence>
<gene>
    <name evidence="5" type="ORF">FHY64_01085</name>
</gene>
<protein>
    <submittedName>
        <fullName evidence="5">Glycosyltransferase family 2 protein</fullName>
    </submittedName>
</protein>
<evidence type="ECO:0000313" key="6">
    <source>
        <dbReference type="Proteomes" id="UP000314011"/>
    </source>
</evidence>
<keyword evidence="2" id="KW-0812">Transmembrane</keyword>
<evidence type="ECO:0000256" key="4">
    <source>
        <dbReference type="SAM" id="MobiDB-lite"/>
    </source>
</evidence>
<feature type="compositionally biased region" description="Low complexity" evidence="4">
    <location>
        <begin position="434"/>
        <end position="450"/>
    </location>
</feature>
<feature type="compositionally biased region" description="Pro residues" evidence="4">
    <location>
        <begin position="451"/>
        <end position="460"/>
    </location>
</feature>
<accession>A0A5C5GBA8</accession>
<organism evidence="5 6">
    <name type="scientific">Pelagovum pacificum</name>
    <dbReference type="NCBI Taxonomy" id="2588711"/>
    <lineage>
        <taxon>Bacteria</taxon>
        <taxon>Pseudomonadati</taxon>
        <taxon>Pseudomonadota</taxon>
        <taxon>Alphaproteobacteria</taxon>
        <taxon>Rhodobacterales</taxon>
        <taxon>Paracoccaceae</taxon>
        <taxon>Pelagovum</taxon>
    </lineage>
</organism>
<dbReference type="AlphaFoldDB" id="A0A5C5GBA8"/>
<reference evidence="5 6" key="1">
    <citation type="submission" date="2019-06" db="EMBL/GenBank/DDBJ databases">
        <title>Genome of new Rhodobacteraceae sp. SM1903.</title>
        <authorList>
            <person name="Ren X."/>
        </authorList>
    </citation>
    <scope>NUCLEOTIDE SEQUENCE [LARGE SCALE GENOMIC DNA]</scope>
    <source>
        <strain evidence="5 6">SM1903</strain>
    </source>
</reference>
<dbReference type="GO" id="GO:0016757">
    <property type="term" value="F:glycosyltransferase activity"/>
    <property type="evidence" value="ECO:0007669"/>
    <property type="project" value="TreeGrafter"/>
</dbReference>
<dbReference type="Pfam" id="PF13704">
    <property type="entry name" value="Glyco_tranf_2_4"/>
    <property type="match status" value="1"/>
</dbReference>
<proteinExistence type="predicted"/>
<evidence type="ECO:0000256" key="3">
    <source>
        <dbReference type="ARBA" id="ARBA00022989"/>
    </source>
</evidence>
<dbReference type="OrthoDB" id="4964299at2"/>
<evidence type="ECO:0000256" key="1">
    <source>
        <dbReference type="ARBA" id="ARBA00004167"/>
    </source>
</evidence>